<dbReference type="Pfam" id="PF01256">
    <property type="entry name" value="Carb_kinase"/>
    <property type="match status" value="1"/>
</dbReference>
<name>A0AAC9LFD1_9PSEU</name>
<comment type="function">
    <text evidence="6">Catalyzes the dehydration of the S-form of NAD(P)HX at the expense of ADP, which is converted to AMP. Together with NAD(P)HX epimerase, which catalyzes the epimerization of the S- and R-forms, the enzyme allows the repair of both epimers of NAD(P)HX, a damaged form of NAD(P)H that is a result of enzymatic or heat-dependent hydration.</text>
</comment>
<dbReference type="GO" id="GO:0016301">
    <property type="term" value="F:kinase activity"/>
    <property type="evidence" value="ECO:0007669"/>
    <property type="project" value="UniProtKB-KW"/>
</dbReference>
<dbReference type="PROSITE" id="PS51383">
    <property type="entry name" value="YJEF_C_3"/>
    <property type="match status" value="1"/>
</dbReference>
<dbReference type="GO" id="GO:0052855">
    <property type="term" value="F:ADP-dependent NAD(P)H-hydrate dehydratase activity"/>
    <property type="evidence" value="ECO:0007669"/>
    <property type="project" value="UniProtKB-UniRule"/>
</dbReference>
<comment type="subunit">
    <text evidence="6">Homotetramer.</text>
</comment>
<reference evidence="9" key="1">
    <citation type="submission" date="2016-06" db="EMBL/GenBank/DDBJ databases">
        <title>Complete genome sequence of Actinoalloteichus fjordicus DSM 46855 (=ADI127-17), type strain of the new species Actinoalloteichus fjordicus.</title>
        <authorList>
            <person name="Ruckert C."/>
            <person name="Nouioui I."/>
            <person name="Willmese J."/>
            <person name="van Wezel G."/>
            <person name="Klenk H.-P."/>
            <person name="Kalinowski J."/>
            <person name="Zotchev S.B."/>
        </authorList>
    </citation>
    <scope>NUCLEOTIDE SEQUENCE [LARGE SCALE GENOMIC DNA]</scope>
    <source>
        <strain evidence="9">ADI127-7</strain>
    </source>
</reference>
<dbReference type="InterPro" id="IPR029056">
    <property type="entry name" value="Ribokinase-like"/>
</dbReference>
<evidence type="ECO:0000256" key="1">
    <source>
        <dbReference type="ARBA" id="ARBA00022741"/>
    </source>
</evidence>
<dbReference type="GO" id="GO:0005524">
    <property type="term" value="F:ATP binding"/>
    <property type="evidence" value="ECO:0007669"/>
    <property type="project" value="UniProtKB-KW"/>
</dbReference>
<keyword evidence="5 6" id="KW-0456">Lyase</keyword>
<dbReference type="SUPFAM" id="SSF53613">
    <property type="entry name" value="Ribokinase-like"/>
    <property type="match status" value="1"/>
</dbReference>
<keyword evidence="4 6" id="KW-0520">NAD</keyword>
<dbReference type="RefSeq" id="WP_198042725.1">
    <property type="nucleotide sequence ID" value="NZ_CP016076.1"/>
</dbReference>
<evidence type="ECO:0000259" key="7">
    <source>
        <dbReference type="PROSITE" id="PS51383"/>
    </source>
</evidence>
<proteinExistence type="inferred from homology"/>
<evidence type="ECO:0000256" key="6">
    <source>
        <dbReference type="HAMAP-Rule" id="MF_01965"/>
    </source>
</evidence>
<evidence type="ECO:0000313" key="9">
    <source>
        <dbReference type="Proteomes" id="UP000185511"/>
    </source>
</evidence>
<feature type="binding site" evidence="6">
    <location>
        <position position="239"/>
    </location>
    <ligand>
        <name>(6S)-NADPHX</name>
        <dbReference type="ChEBI" id="CHEBI:64076"/>
    </ligand>
</feature>
<dbReference type="EC" id="4.2.1.136" evidence="6"/>
<sequence>MGEAVVRAAARRAAAVASGGVKGDGGLVIVIGGSRAYSAPPFLAGLAARRTGVHGVRIAAPAGPASQQTVLEAHLLEASGPELNAATVRAVAETSAQATERLQADGARGRVVWLVGPGLGGSPQARQVLDALIEARRQDRSAALVVDGSLGGGVTARRRIQALGADVVLLNLHEARALLPTTRQPGRGETIDPLALAALAREVGAVVVAKGDPDRITDGARTLEVPVGHPWLARHGTGDVLAGVAAGLLAQALPALDAAALACHLVGTAGIVLAADIGPGWFSRDLLDTVGAVLRDLLIPGSRGTAPTDQP</sequence>
<evidence type="ECO:0000313" key="8">
    <source>
        <dbReference type="EMBL" id="APU15209.1"/>
    </source>
</evidence>
<evidence type="ECO:0000256" key="2">
    <source>
        <dbReference type="ARBA" id="ARBA00022840"/>
    </source>
</evidence>
<evidence type="ECO:0000256" key="3">
    <source>
        <dbReference type="ARBA" id="ARBA00022857"/>
    </source>
</evidence>
<dbReference type="InterPro" id="IPR000631">
    <property type="entry name" value="CARKD"/>
</dbReference>
<dbReference type="KEGG" id="acad:UA74_15785"/>
<keyword evidence="9" id="KW-1185">Reference proteome</keyword>
<keyword evidence="8" id="KW-0808">Transferase</keyword>
<feature type="binding site" evidence="6">
    <location>
        <position position="238"/>
    </location>
    <ligand>
        <name>AMP</name>
        <dbReference type="ChEBI" id="CHEBI:456215"/>
    </ligand>
</feature>
<comment type="similarity">
    <text evidence="6">Belongs to the NnrD/CARKD family.</text>
</comment>
<keyword evidence="2 6" id="KW-0067">ATP-binding</keyword>
<keyword evidence="1 6" id="KW-0547">Nucleotide-binding</keyword>
<dbReference type="Proteomes" id="UP000185511">
    <property type="component" value="Chromosome"/>
</dbReference>
<gene>
    <name evidence="6" type="primary">nnrD</name>
    <name evidence="8" type="ORF">UA74_15785</name>
</gene>
<keyword evidence="8" id="KW-0418">Kinase</keyword>
<dbReference type="Gene3D" id="3.40.1190.20">
    <property type="match status" value="1"/>
</dbReference>
<comment type="catalytic activity">
    <reaction evidence="6">
        <text>(6S)-NADPHX + ADP = AMP + phosphate + NADPH + H(+)</text>
        <dbReference type="Rhea" id="RHEA:32235"/>
        <dbReference type="ChEBI" id="CHEBI:15378"/>
        <dbReference type="ChEBI" id="CHEBI:43474"/>
        <dbReference type="ChEBI" id="CHEBI:57783"/>
        <dbReference type="ChEBI" id="CHEBI:64076"/>
        <dbReference type="ChEBI" id="CHEBI:456215"/>
        <dbReference type="ChEBI" id="CHEBI:456216"/>
        <dbReference type="EC" id="4.2.1.136"/>
    </reaction>
</comment>
<dbReference type="HAMAP" id="MF_01965">
    <property type="entry name" value="NADHX_dehydratase"/>
    <property type="match status" value="1"/>
</dbReference>
<dbReference type="PANTHER" id="PTHR12592:SF0">
    <property type="entry name" value="ATP-DEPENDENT (S)-NAD(P)H-HYDRATE DEHYDRATASE"/>
    <property type="match status" value="1"/>
</dbReference>
<feature type="domain" description="YjeF C-terminal" evidence="7">
    <location>
        <begin position="5"/>
        <end position="297"/>
    </location>
</feature>
<dbReference type="GO" id="GO:0046496">
    <property type="term" value="P:nicotinamide nucleotide metabolic process"/>
    <property type="evidence" value="ECO:0007669"/>
    <property type="project" value="UniProtKB-UniRule"/>
</dbReference>
<comment type="cofactor">
    <cofactor evidence="6">
        <name>Mg(2+)</name>
        <dbReference type="ChEBI" id="CHEBI:18420"/>
    </cofactor>
</comment>
<keyword evidence="3 6" id="KW-0521">NADP</keyword>
<dbReference type="EMBL" id="CP016076">
    <property type="protein sequence ID" value="APU15209.1"/>
    <property type="molecule type" value="Genomic_DNA"/>
</dbReference>
<accession>A0AAC9LFD1</accession>
<dbReference type="PANTHER" id="PTHR12592">
    <property type="entry name" value="ATP-DEPENDENT (S)-NAD(P)H-HYDRATE DEHYDRATASE FAMILY MEMBER"/>
    <property type="match status" value="1"/>
</dbReference>
<dbReference type="AlphaFoldDB" id="A0AAC9LFD1"/>
<feature type="binding site" evidence="6">
    <location>
        <position position="118"/>
    </location>
    <ligand>
        <name>(6S)-NADPHX</name>
        <dbReference type="ChEBI" id="CHEBI:64076"/>
    </ligand>
</feature>
<comment type="catalytic activity">
    <reaction evidence="6">
        <text>(6S)-NADHX + ADP = AMP + phosphate + NADH + H(+)</text>
        <dbReference type="Rhea" id="RHEA:32223"/>
        <dbReference type="ChEBI" id="CHEBI:15378"/>
        <dbReference type="ChEBI" id="CHEBI:43474"/>
        <dbReference type="ChEBI" id="CHEBI:57945"/>
        <dbReference type="ChEBI" id="CHEBI:64074"/>
        <dbReference type="ChEBI" id="CHEBI:456215"/>
        <dbReference type="ChEBI" id="CHEBI:456216"/>
        <dbReference type="EC" id="4.2.1.136"/>
    </reaction>
</comment>
<dbReference type="GO" id="GO:0110051">
    <property type="term" value="P:metabolite repair"/>
    <property type="evidence" value="ECO:0007669"/>
    <property type="project" value="TreeGrafter"/>
</dbReference>
<organism evidence="8 9">
    <name type="scientific">Actinoalloteichus fjordicus</name>
    <dbReference type="NCBI Taxonomy" id="1612552"/>
    <lineage>
        <taxon>Bacteria</taxon>
        <taxon>Bacillati</taxon>
        <taxon>Actinomycetota</taxon>
        <taxon>Actinomycetes</taxon>
        <taxon>Pseudonocardiales</taxon>
        <taxon>Pseudonocardiaceae</taxon>
        <taxon>Actinoalloteichus</taxon>
    </lineage>
</organism>
<protein>
    <recommendedName>
        <fullName evidence="6">ADP-dependent (S)-NAD(P)H-hydrate dehydratase</fullName>
        <ecNumber evidence="6">4.2.1.136</ecNumber>
    </recommendedName>
    <alternativeName>
        <fullName evidence="6">ADP-dependent NAD(P)HX dehydratase</fullName>
    </alternativeName>
</protein>
<evidence type="ECO:0000256" key="4">
    <source>
        <dbReference type="ARBA" id="ARBA00023027"/>
    </source>
</evidence>
<comment type="caution">
    <text evidence="6">Lacks conserved residue(s) required for the propagation of feature annotation.</text>
</comment>
<evidence type="ECO:0000256" key="5">
    <source>
        <dbReference type="ARBA" id="ARBA00023239"/>
    </source>
</evidence>